<proteinExistence type="inferred from homology"/>
<dbReference type="AlphaFoldDB" id="A0A839JZJ2"/>
<dbReference type="RefSeq" id="WP_228352326.1">
    <property type="nucleotide sequence ID" value="NZ_JACEGA010000001.1"/>
</dbReference>
<keyword evidence="4" id="KW-0812">Transmembrane</keyword>
<organism evidence="6 7">
    <name type="scientific">Variimorphobacter saccharofermentans</name>
    <dbReference type="NCBI Taxonomy" id="2755051"/>
    <lineage>
        <taxon>Bacteria</taxon>
        <taxon>Bacillati</taxon>
        <taxon>Bacillota</taxon>
        <taxon>Clostridia</taxon>
        <taxon>Lachnospirales</taxon>
        <taxon>Lachnospiraceae</taxon>
        <taxon>Variimorphobacter</taxon>
    </lineage>
</organism>
<accession>A0A839JZJ2</accession>
<protein>
    <submittedName>
        <fullName evidence="6">Substrate-binding domain-containing protein</fullName>
    </submittedName>
</protein>
<reference evidence="6 7" key="1">
    <citation type="submission" date="2020-07" db="EMBL/GenBank/DDBJ databases">
        <title>Characterization and genome sequencing of isolate MD1, a novel member within the family Lachnospiraceae.</title>
        <authorList>
            <person name="Rettenmaier R."/>
            <person name="Di Bello L."/>
            <person name="Zinser C."/>
            <person name="Scheitz K."/>
            <person name="Liebl W."/>
            <person name="Zverlov V."/>
        </authorList>
    </citation>
    <scope>NUCLEOTIDE SEQUENCE [LARGE SCALE GENOMIC DNA]</scope>
    <source>
        <strain evidence="6 7">MD1</strain>
    </source>
</reference>
<dbReference type="Pfam" id="PF13407">
    <property type="entry name" value="Peripla_BP_4"/>
    <property type="match status" value="1"/>
</dbReference>
<dbReference type="PANTHER" id="PTHR46847:SF1">
    <property type="entry name" value="D-ALLOSE-BINDING PERIPLASMIC PROTEIN-RELATED"/>
    <property type="match status" value="1"/>
</dbReference>
<dbReference type="InterPro" id="IPR025997">
    <property type="entry name" value="SBP_2_dom"/>
</dbReference>
<gene>
    <name evidence="6" type="ORF">H0486_06995</name>
</gene>
<dbReference type="Proteomes" id="UP000574276">
    <property type="component" value="Unassembled WGS sequence"/>
</dbReference>
<keyword evidence="4" id="KW-1133">Transmembrane helix</keyword>
<feature type="transmembrane region" description="Helical" evidence="4">
    <location>
        <begin position="12"/>
        <end position="36"/>
    </location>
</feature>
<comment type="caution">
    <text evidence="6">The sequence shown here is derived from an EMBL/GenBank/DDBJ whole genome shotgun (WGS) entry which is preliminary data.</text>
</comment>
<feature type="domain" description="Periplasmic binding protein" evidence="5">
    <location>
        <begin position="59"/>
        <end position="310"/>
    </location>
</feature>
<keyword evidence="3" id="KW-0732">Signal</keyword>
<evidence type="ECO:0000256" key="1">
    <source>
        <dbReference type="ARBA" id="ARBA00004196"/>
    </source>
</evidence>
<dbReference type="SUPFAM" id="SSF53822">
    <property type="entry name" value="Periplasmic binding protein-like I"/>
    <property type="match status" value="1"/>
</dbReference>
<dbReference type="GO" id="GO:0030246">
    <property type="term" value="F:carbohydrate binding"/>
    <property type="evidence" value="ECO:0007669"/>
    <property type="project" value="UniProtKB-ARBA"/>
</dbReference>
<evidence type="ECO:0000256" key="2">
    <source>
        <dbReference type="ARBA" id="ARBA00007639"/>
    </source>
</evidence>
<dbReference type="PANTHER" id="PTHR46847">
    <property type="entry name" value="D-ALLOSE-BINDING PERIPLASMIC PROTEIN-RELATED"/>
    <property type="match status" value="1"/>
</dbReference>
<keyword evidence="7" id="KW-1185">Reference proteome</keyword>
<evidence type="ECO:0000256" key="3">
    <source>
        <dbReference type="ARBA" id="ARBA00022729"/>
    </source>
</evidence>
<evidence type="ECO:0000313" key="7">
    <source>
        <dbReference type="Proteomes" id="UP000574276"/>
    </source>
</evidence>
<evidence type="ECO:0000259" key="5">
    <source>
        <dbReference type="Pfam" id="PF13407"/>
    </source>
</evidence>
<sequence>MRGKPHTANKTRVISIAAITSIAVGIVLVISGMFFYQYRIKGFEVPKTMSDKECDYHYAIISEEVDAPFWDDIYLGALEMGKEQNAYIEKFGSNLSVSYSLYDLMKIAIASKVDGIILEPNGEENIDELINEADEAGIPVVTVLKDAQTSKRKSFIGINRYNQGQVYGKEILELLAEGRHNIIILLNEDYKDSSQMMIYSTILDIVENRNVEVKTATVNTQSTFSSEEDIRNLIMDNQNPPDALVCLTAVDTLCAYQAIVDYNKVGKIDIIGYYDSNMILRAIEKDNVHATMTIDARKMGAYCVEALTEYKKTNHVSDYYSIDISVINKDNVMNYIETEEQEIQEN</sequence>
<comment type="similarity">
    <text evidence="2">Belongs to the bacterial solute-binding protein 2 family.</text>
</comment>
<dbReference type="Gene3D" id="3.40.50.2300">
    <property type="match status" value="2"/>
</dbReference>
<dbReference type="EMBL" id="JACEGA010000001">
    <property type="protein sequence ID" value="MBB2182618.1"/>
    <property type="molecule type" value="Genomic_DNA"/>
</dbReference>
<evidence type="ECO:0000313" key="6">
    <source>
        <dbReference type="EMBL" id="MBB2182618.1"/>
    </source>
</evidence>
<name>A0A839JZJ2_9FIRM</name>
<evidence type="ECO:0000256" key="4">
    <source>
        <dbReference type="SAM" id="Phobius"/>
    </source>
</evidence>
<dbReference type="InterPro" id="IPR028082">
    <property type="entry name" value="Peripla_BP_I"/>
</dbReference>
<keyword evidence="4" id="KW-0472">Membrane</keyword>
<dbReference type="GO" id="GO:0030313">
    <property type="term" value="C:cell envelope"/>
    <property type="evidence" value="ECO:0007669"/>
    <property type="project" value="UniProtKB-SubCell"/>
</dbReference>
<comment type="subcellular location">
    <subcellularLocation>
        <location evidence="1">Cell envelope</location>
    </subcellularLocation>
</comment>